<name>A0A1Y1I448_KLENI</name>
<accession>A0A1Y1I448</accession>
<dbReference type="InterPro" id="IPR037523">
    <property type="entry name" value="VOC_core"/>
</dbReference>
<evidence type="ECO:0000313" key="3">
    <source>
        <dbReference type="Proteomes" id="UP000054558"/>
    </source>
</evidence>
<evidence type="ECO:0000313" key="2">
    <source>
        <dbReference type="EMBL" id="GAQ85263.1"/>
    </source>
</evidence>
<dbReference type="PANTHER" id="PTHR33993:SF14">
    <property type="entry name" value="GB|AAF24581.1"/>
    <property type="match status" value="1"/>
</dbReference>
<dbReference type="OrthoDB" id="10267381at2759"/>
<dbReference type="OMA" id="FKHVMLM"/>
<proteinExistence type="predicted"/>
<dbReference type="InterPro" id="IPR029068">
    <property type="entry name" value="Glyas_Bleomycin-R_OHBP_Dase"/>
</dbReference>
<dbReference type="Gene3D" id="3.10.180.10">
    <property type="entry name" value="2,3-Dihydroxybiphenyl 1,2-Dioxygenase, domain 1"/>
    <property type="match status" value="1"/>
</dbReference>
<dbReference type="Pfam" id="PF00903">
    <property type="entry name" value="Glyoxalase"/>
    <property type="match status" value="1"/>
</dbReference>
<dbReference type="Proteomes" id="UP000054558">
    <property type="component" value="Unassembled WGS sequence"/>
</dbReference>
<dbReference type="InterPro" id="IPR052164">
    <property type="entry name" value="Anthracycline_SecMetBiosynth"/>
</dbReference>
<evidence type="ECO:0000259" key="1">
    <source>
        <dbReference type="PROSITE" id="PS51819"/>
    </source>
</evidence>
<dbReference type="EMBL" id="DF237175">
    <property type="protein sequence ID" value="GAQ85263.1"/>
    <property type="molecule type" value="Genomic_DNA"/>
</dbReference>
<keyword evidence="3" id="KW-1185">Reference proteome</keyword>
<dbReference type="SUPFAM" id="SSF54593">
    <property type="entry name" value="Glyoxalase/Bleomycin resistance protein/Dihydroxybiphenyl dioxygenase"/>
    <property type="match status" value="1"/>
</dbReference>
<reference evidence="2 3" key="1">
    <citation type="journal article" date="2014" name="Nat. Commun.">
        <title>Klebsormidium flaccidum genome reveals primary factors for plant terrestrial adaptation.</title>
        <authorList>
            <person name="Hori K."/>
            <person name="Maruyama F."/>
            <person name="Fujisawa T."/>
            <person name="Togashi T."/>
            <person name="Yamamoto N."/>
            <person name="Seo M."/>
            <person name="Sato S."/>
            <person name="Yamada T."/>
            <person name="Mori H."/>
            <person name="Tajima N."/>
            <person name="Moriyama T."/>
            <person name="Ikeuchi M."/>
            <person name="Watanabe M."/>
            <person name="Wada H."/>
            <person name="Kobayashi K."/>
            <person name="Saito M."/>
            <person name="Masuda T."/>
            <person name="Sasaki-Sekimoto Y."/>
            <person name="Mashiguchi K."/>
            <person name="Awai K."/>
            <person name="Shimojima M."/>
            <person name="Masuda S."/>
            <person name="Iwai M."/>
            <person name="Nobusawa T."/>
            <person name="Narise T."/>
            <person name="Kondo S."/>
            <person name="Saito H."/>
            <person name="Sato R."/>
            <person name="Murakawa M."/>
            <person name="Ihara Y."/>
            <person name="Oshima-Yamada Y."/>
            <person name="Ohtaka K."/>
            <person name="Satoh M."/>
            <person name="Sonobe K."/>
            <person name="Ishii M."/>
            <person name="Ohtani R."/>
            <person name="Kanamori-Sato M."/>
            <person name="Honoki R."/>
            <person name="Miyazaki D."/>
            <person name="Mochizuki H."/>
            <person name="Umetsu J."/>
            <person name="Higashi K."/>
            <person name="Shibata D."/>
            <person name="Kamiya Y."/>
            <person name="Sato N."/>
            <person name="Nakamura Y."/>
            <person name="Tabata S."/>
            <person name="Ida S."/>
            <person name="Kurokawa K."/>
            <person name="Ohta H."/>
        </authorList>
    </citation>
    <scope>NUCLEOTIDE SEQUENCE [LARGE SCALE GENOMIC DNA]</scope>
    <source>
        <strain evidence="2 3">NIES-2285</strain>
    </source>
</reference>
<sequence length="118" mass="12989">MARLRYIMLLQRDVPRAAKFYSEGLGLTVNVCSDRWAELQSGDMKLALKQVDSEAHCTTGYSPFLHFDVDDLDGTVQRLLSLGAFLDGPIKYPTHGKVAAMRGPDGHMLGLHEPALSS</sequence>
<dbReference type="AlphaFoldDB" id="A0A1Y1I448"/>
<protein>
    <recommendedName>
        <fullName evidence="1">VOC domain-containing protein</fullName>
    </recommendedName>
</protein>
<dbReference type="STRING" id="105231.A0A1Y1I448"/>
<organism evidence="2 3">
    <name type="scientific">Klebsormidium nitens</name>
    <name type="common">Green alga</name>
    <name type="synonym">Ulothrix nitens</name>
    <dbReference type="NCBI Taxonomy" id="105231"/>
    <lineage>
        <taxon>Eukaryota</taxon>
        <taxon>Viridiplantae</taxon>
        <taxon>Streptophyta</taxon>
        <taxon>Klebsormidiophyceae</taxon>
        <taxon>Klebsormidiales</taxon>
        <taxon>Klebsormidiaceae</taxon>
        <taxon>Klebsormidium</taxon>
    </lineage>
</organism>
<dbReference type="PANTHER" id="PTHR33993">
    <property type="entry name" value="GLYOXALASE-RELATED"/>
    <property type="match status" value="1"/>
</dbReference>
<dbReference type="InterPro" id="IPR004360">
    <property type="entry name" value="Glyas_Fos-R_dOase_dom"/>
</dbReference>
<feature type="domain" description="VOC" evidence="1">
    <location>
        <begin position="3"/>
        <end position="114"/>
    </location>
</feature>
<gene>
    <name evidence="2" type="ORF">KFL_002260190</name>
</gene>
<dbReference type="PROSITE" id="PS51819">
    <property type="entry name" value="VOC"/>
    <property type="match status" value="1"/>
</dbReference>